<name>A0A382ETK4_9ZZZZ</name>
<reference evidence="3" key="1">
    <citation type="submission" date="2018-05" db="EMBL/GenBank/DDBJ databases">
        <authorList>
            <person name="Lanie J.A."/>
            <person name="Ng W.-L."/>
            <person name="Kazmierczak K.M."/>
            <person name="Andrzejewski T.M."/>
            <person name="Davidsen T.M."/>
            <person name="Wayne K.J."/>
            <person name="Tettelin H."/>
            <person name="Glass J.I."/>
            <person name="Rusch D."/>
            <person name="Podicherti R."/>
            <person name="Tsui H.-C.T."/>
            <person name="Winkler M.E."/>
        </authorList>
    </citation>
    <scope>NUCLEOTIDE SEQUENCE</scope>
</reference>
<gene>
    <name evidence="3" type="ORF">METZ01_LOCUS206135</name>
</gene>
<keyword evidence="2" id="KW-0472">Membrane</keyword>
<evidence type="ECO:0000313" key="3">
    <source>
        <dbReference type="EMBL" id="SVB53281.1"/>
    </source>
</evidence>
<evidence type="ECO:0000256" key="2">
    <source>
        <dbReference type="SAM" id="Phobius"/>
    </source>
</evidence>
<organism evidence="3">
    <name type="scientific">marine metagenome</name>
    <dbReference type="NCBI Taxonomy" id="408172"/>
    <lineage>
        <taxon>unclassified sequences</taxon>
        <taxon>metagenomes</taxon>
        <taxon>ecological metagenomes</taxon>
    </lineage>
</organism>
<evidence type="ECO:0000256" key="1">
    <source>
        <dbReference type="SAM" id="MobiDB-lite"/>
    </source>
</evidence>
<protein>
    <submittedName>
        <fullName evidence="3">Uncharacterized protein</fullName>
    </submittedName>
</protein>
<proteinExistence type="predicted"/>
<feature type="non-terminal residue" evidence="3">
    <location>
        <position position="1"/>
    </location>
</feature>
<dbReference type="AlphaFoldDB" id="A0A382ETK4"/>
<dbReference type="EMBL" id="UINC01045930">
    <property type="protein sequence ID" value="SVB53281.1"/>
    <property type="molecule type" value="Genomic_DNA"/>
</dbReference>
<sequence length="115" mass="12893">VITHWCGKMKIQPHFISKCATVLQMIVVALGVLGRKDQFGLGEDWLFWWCLAATVCTGSTFLIYFPAGMKQLRAVPASAPSEDQSRRLVRLDFEVDPSTRSDGGKSTRDEKDEDE</sequence>
<feature type="transmembrane region" description="Helical" evidence="2">
    <location>
        <begin position="46"/>
        <end position="65"/>
    </location>
</feature>
<keyword evidence="2" id="KW-1133">Transmembrane helix</keyword>
<keyword evidence="2" id="KW-0812">Transmembrane</keyword>
<feature type="transmembrane region" description="Helical" evidence="2">
    <location>
        <begin position="15"/>
        <end position="34"/>
    </location>
</feature>
<feature type="compositionally biased region" description="Basic and acidic residues" evidence="1">
    <location>
        <begin position="83"/>
        <end position="115"/>
    </location>
</feature>
<accession>A0A382ETK4</accession>
<feature type="region of interest" description="Disordered" evidence="1">
    <location>
        <begin position="77"/>
        <end position="115"/>
    </location>
</feature>